<keyword evidence="3" id="KW-1185">Reference proteome</keyword>
<sequence>MSPDSMTWRAIIGLSGAKRTRLCAAKTTALAHSTRLNKQTNGTCVQPLPTMEAFQSSHAKGIGDITKWSIDGKTDAIVNAANTRMLGGGGVDGAIHRAAGSALYDACLELPLVGKNIRCRTGDAVITKGFRLPVSKIIHTVGPVYDNDEKSGPLLESSYKSSLVLAEKSGVKYLAFPAISCGIYGYPYDKAAEIALDTVSKYSSGMKEVHFVLFEEGSWVEWLERASKSFGRLEEEL</sequence>
<dbReference type="Gene3D" id="3.40.220.10">
    <property type="entry name" value="Leucine Aminopeptidase, subunit E, domain 1"/>
    <property type="match status" value="1"/>
</dbReference>
<name>A0A9D4UMC6_ADICA</name>
<dbReference type="EMBL" id="JABFUD020000014">
    <property type="protein sequence ID" value="KAI5069963.1"/>
    <property type="molecule type" value="Genomic_DNA"/>
</dbReference>
<dbReference type="AlphaFoldDB" id="A0A9D4UMC6"/>
<proteinExistence type="predicted"/>
<dbReference type="SUPFAM" id="SSF52949">
    <property type="entry name" value="Macro domain-like"/>
    <property type="match status" value="1"/>
</dbReference>
<dbReference type="PANTHER" id="PTHR11106:SF27">
    <property type="entry name" value="MACRO DOMAIN-CONTAINING PROTEIN"/>
    <property type="match status" value="1"/>
</dbReference>
<dbReference type="PROSITE" id="PS51154">
    <property type="entry name" value="MACRO"/>
    <property type="match status" value="1"/>
</dbReference>
<dbReference type="Proteomes" id="UP000886520">
    <property type="component" value="Chromosome 14"/>
</dbReference>
<dbReference type="CDD" id="cd02908">
    <property type="entry name" value="Macro_OAADPr_deacetylase"/>
    <property type="match status" value="1"/>
</dbReference>
<dbReference type="PANTHER" id="PTHR11106">
    <property type="entry name" value="GANGLIOSIDE INDUCED DIFFERENTIATION ASSOCIATED PROTEIN 2-RELATED"/>
    <property type="match status" value="1"/>
</dbReference>
<accession>A0A9D4UMC6</accession>
<dbReference type="Pfam" id="PF01661">
    <property type="entry name" value="Macro"/>
    <property type="match status" value="1"/>
</dbReference>
<dbReference type="SMART" id="SM00506">
    <property type="entry name" value="A1pp"/>
    <property type="match status" value="1"/>
</dbReference>
<evidence type="ECO:0000313" key="2">
    <source>
        <dbReference type="EMBL" id="KAI5069963.1"/>
    </source>
</evidence>
<dbReference type="OrthoDB" id="6133115at2759"/>
<feature type="domain" description="Macro" evidence="1">
    <location>
        <begin position="45"/>
        <end position="230"/>
    </location>
</feature>
<evidence type="ECO:0000313" key="3">
    <source>
        <dbReference type="Proteomes" id="UP000886520"/>
    </source>
</evidence>
<comment type="caution">
    <text evidence="2">The sequence shown here is derived from an EMBL/GenBank/DDBJ whole genome shotgun (WGS) entry which is preliminary data.</text>
</comment>
<evidence type="ECO:0000259" key="1">
    <source>
        <dbReference type="PROSITE" id="PS51154"/>
    </source>
</evidence>
<dbReference type="InterPro" id="IPR002589">
    <property type="entry name" value="Macro_dom"/>
</dbReference>
<gene>
    <name evidence="2" type="ORF">GOP47_0014306</name>
</gene>
<dbReference type="InterPro" id="IPR043472">
    <property type="entry name" value="Macro_dom-like"/>
</dbReference>
<reference evidence="2" key="1">
    <citation type="submission" date="2021-01" db="EMBL/GenBank/DDBJ databases">
        <title>Adiantum capillus-veneris genome.</title>
        <authorList>
            <person name="Fang Y."/>
            <person name="Liao Q."/>
        </authorList>
    </citation>
    <scope>NUCLEOTIDE SEQUENCE</scope>
    <source>
        <strain evidence="2">H3</strain>
        <tissue evidence="2">Leaf</tissue>
    </source>
</reference>
<organism evidence="2 3">
    <name type="scientific">Adiantum capillus-veneris</name>
    <name type="common">Maidenhair fern</name>
    <dbReference type="NCBI Taxonomy" id="13818"/>
    <lineage>
        <taxon>Eukaryota</taxon>
        <taxon>Viridiplantae</taxon>
        <taxon>Streptophyta</taxon>
        <taxon>Embryophyta</taxon>
        <taxon>Tracheophyta</taxon>
        <taxon>Polypodiopsida</taxon>
        <taxon>Polypodiidae</taxon>
        <taxon>Polypodiales</taxon>
        <taxon>Pteridineae</taxon>
        <taxon>Pteridaceae</taxon>
        <taxon>Vittarioideae</taxon>
        <taxon>Adiantum</taxon>
    </lineage>
</organism>
<protein>
    <recommendedName>
        <fullName evidence="1">Macro domain-containing protein</fullName>
    </recommendedName>
</protein>